<evidence type="ECO:0008006" key="4">
    <source>
        <dbReference type="Google" id="ProtNLM"/>
    </source>
</evidence>
<dbReference type="Proteomes" id="UP000283841">
    <property type="component" value="Unassembled WGS sequence"/>
</dbReference>
<accession>A0A443I3D6</accession>
<comment type="caution">
    <text evidence="2">The sequence shown here is derived from an EMBL/GenBank/DDBJ whole genome shotgun (WGS) entry which is preliminary data.</text>
</comment>
<sequence length="277" mass="31655">MSENDFEDVDCVTFDNDPRTWILKEKIHENKSQLDKMEFDGQHVASKSWEVYICKNSADPSEEAIIKIYKQIPYIGSEFTRPQVRRRQALPIDGLAKKELDALRTFTEKGCASTPKLLGYKEEVQGPQDIVPGGFILYLLMERLPGSCLDEYAFWDLDESERAKVLEKFKTAWIDCYNAGLVPSNGLGETIMWDPAAERVYFTGFSDSFSSEESPEGWSERQWDEWDLFQRPRQRQKPVPTGAETGESLLASRSRASNSMVAHIFDMYTGASSPRFS</sequence>
<dbReference type="EMBL" id="RCNU01000002">
    <property type="protein sequence ID" value="RWQ98547.1"/>
    <property type="molecule type" value="Genomic_DNA"/>
</dbReference>
<proteinExistence type="predicted"/>
<gene>
    <name evidence="2" type="ORF">C8Q69DRAFT_175526</name>
</gene>
<evidence type="ECO:0000256" key="1">
    <source>
        <dbReference type="SAM" id="MobiDB-lite"/>
    </source>
</evidence>
<dbReference type="VEuPathDB" id="FungiDB:C8Q69DRAFT_175526"/>
<keyword evidence="3" id="KW-1185">Reference proteome</keyword>
<protein>
    <recommendedName>
        <fullName evidence="4">Aminoglycoside phosphotransferase domain-containing protein</fullName>
    </recommendedName>
</protein>
<dbReference type="GeneID" id="39595089"/>
<reference evidence="2 3" key="1">
    <citation type="journal article" date="2018" name="Front. Microbiol.">
        <title>Genomic and genetic insights into a cosmopolitan fungus, Paecilomyces variotii (Eurotiales).</title>
        <authorList>
            <person name="Urquhart A.S."/>
            <person name="Mondo S.J."/>
            <person name="Makela M.R."/>
            <person name="Hane J.K."/>
            <person name="Wiebenga A."/>
            <person name="He G."/>
            <person name="Mihaltcheva S."/>
            <person name="Pangilinan J."/>
            <person name="Lipzen A."/>
            <person name="Barry K."/>
            <person name="de Vries R.P."/>
            <person name="Grigoriev I.V."/>
            <person name="Idnurm A."/>
        </authorList>
    </citation>
    <scope>NUCLEOTIDE SEQUENCE [LARGE SCALE GENOMIC DNA]</scope>
    <source>
        <strain evidence="2 3">CBS 101075</strain>
    </source>
</reference>
<feature type="region of interest" description="Disordered" evidence="1">
    <location>
        <begin position="233"/>
        <end position="255"/>
    </location>
</feature>
<dbReference type="RefSeq" id="XP_028488192.1">
    <property type="nucleotide sequence ID" value="XM_028625812.1"/>
</dbReference>
<organism evidence="2 3">
    <name type="scientific">Byssochlamys spectabilis</name>
    <name type="common">Paecilomyces variotii</name>
    <dbReference type="NCBI Taxonomy" id="264951"/>
    <lineage>
        <taxon>Eukaryota</taxon>
        <taxon>Fungi</taxon>
        <taxon>Dikarya</taxon>
        <taxon>Ascomycota</taxon>
        <taxon>Pezizomycotina</taxon>
        <taxon>Eurotiomycetes</taxon>
        <taxon>Eurotiomycetidae</taxon>
        <taxon>Eurotiales</taxon>
        <taxon>Thermoascaceae</taxon>
        <taxon>Paecilomyces</taxon>
    </lineage>
</organism>
<evidence type="ECO:0000313" key="3">
    <source>
        <dbReference type="Proteomes" id="UP000283841"/>
    </source>
</evidence>
<dbReference type="AlphaFoldDB" id="A0A443I3D6"/>
<name>A0A443I3D6_BYSSP</name>
<evidence type="ECO:0000313" key="2">
    <source>
        <dbReference type="EMBL" id="RWQ98547.1"/>
    </source>
</evidence>